<accession>A0A0F9IIB4</accession>
<dbReference type="EMBL" id="LAZR01020943">
    <property type="protein sequence ID" value="KKL87042.1"/>
    <property type="molecule type" value="Genomic_DNA"/>
</dbReference>
<comment type="caution">
    <text evidence="1">The sequence shown here is derived from an EMBL/GenBank/DDBJ whole genome shotgun (WGS) entry which is preliminary data.</text>
</comment>
<gene>
    <name evidence="1" type="ORF">LCGC14_1938700</name>
</gene>
<reference evidence="1" key="1">
    <citation type="journal article" date="2015" name="Nature">
        <title>Complex archaea that bridge the gap between prokaryotes and eukaryotes.</title>
        <authorList>
            <person name="Spang A."/>
            <person name="Saw J.H."/>
            <person name="Jorgensen S.L."/>
            <person name="Zaremba-Niedzwiedzka K."/>
            <person name="Martijn J."/>
            <person name="Lind A.E."/>
            <person name="van Eijk R."/>
            <person name="Schleper C."/>
            <person name="Guy L."/>
            <person name="Ettema T.J."/>
        </authorList>
    </citation>
    <scope>NUCLEOTIDE SEQUENCE</scope>
</reference>
<sequence length="85" mass="9661">KMVTKVLERPSGEQVETKVDFRTGAVAVDFDFTRRVRVANSTILTPTTEMLYLDSEGVLCWRTRYHDEAGVSKEREALEGRVGVR</sequence>
<proteinExistence type="predicted"/>
<evidence type="ECO:0000313" key="1">
    <source>
        <dbReference type="EMBL" id="KKL87042.1"/>
    </source>
</evidence>
<protein>
    <submittedName>
        <fullName evidence="1">Uncharacterized protein</fullName>
    </submittedName>
</protein>
<name>A0A0F9IIB4_9ZZZZ</name>
<feature type="non-terminal residue" evidence="1">
    <location>
        <position position="1"/>
    </location>
</feature>
<dbReference type="AlphaFoldDB" id="A0A0F9IIB4"/>
<organism evidence="1">
    <name type="scientific">marine sediment metagenome</name>
    <dbReference type="NCBI Taxonomy" id="412755"/>
    <lineage>
        <taxon>unclassified sequences</taxon>
        <taxon>metagenomes</taxon>
        <taxon>ecological metagenomes</taxon>
    </lineage>
</organism>